<dbReference type="Pfam" id="PF13416">
    <property type="entry name" value="SBP_bac_8"/>
    <property type="match status" value="1"/>
</dbReference>
<dbReference type="EMBL" id="JXJU01000002">
    <property type="protein sequence ID" value="PCS01029.1"/>
    <property type="molecule type" value="Genomic_DNA"/>
</dbReference>
<evidence type="ECO:0008006" key="4">
    <source>
        <dbReference type="Google" id="ProtNLM"/>
    </source>
</evidence>
<reference evidence="2 3" key="1">
    <citation type="submission" date="2014-12" db="EMBL/GenBank/DDBJ databases">
        <title>Draft genome sequences of 10 type strains of Lactococcus.</title>
        <authorList>
            <person name="Sun Z."/>
            <person name="Zhong Z."/>
            <person name="Liu W."/>
            <person name="Zhang W."/>
            <person name="Zhang H."/>
        </authorList>
    </citation>
    <scope>NUCLEOTIDE SEQUENCE [LARGE SCALE GENOMIC DNA]</scope>
    <source>
        <strain evidence="2 3">JCM 16395</strain>
    </source>
</reference>
<sequence length="311" mass="33846">MKTSKKIALGAITTLSVFSLVACGSSSSSKASGGPTVLKMYQVGQAPDNFKTLMAEANKEIEKKLNAKLDITYIGWGDWDTKMNVIVSSGQNYDISLANNYAVTAQKGAYADLSKLLPKYAPDFYKSLNPAYIKGNQINGKLYGVPVNANIYAQQMITFNSSYVKKYNLDISNIKSYADAEKVFTEFHKANPSVATLAIGQNYVASGNYDYVLGDSMPFAISTTGDGTKIVNPYDQSDFQDILKIHRQWYKEGIIPSGAATFSQGYPLNGNTWFAQVQTQGPFDYGDNALKQAAGQDVKSVPIKDALIKTG</sequence>
<accession>A0A2A5RNU5</accession>
<dbReference type="Gene3D" id="3.40.190.10">
    <property type="entry name" value="Periplasmic binding protein-like II"/>
    <property type="match status" value="1"/>
</dbReference>
<dbReference type="InterPro" id="IPR006059">
    <property type="entry name" value="SBP"/>
</dbReference>
<gene>
    <name evidence="2" type="ORF">RT41_GL000819</name>
</gene>
<name>A0A2A5RNU5_9LACT</name>
<feature type="chain" id="PRO_5012020512" description="Sugar ABC transporter substrate-binding protein" evidence="1">
    <location>
        <begin position="32"/>
        <end position="311"/>
    </location>
</feature>
<dbReference type="PANTHER" id="PTHR43649">
    <property type="entry name" value="ARABINOSE-BINDING PROTEIN-RELATED"/>
    <property type="match status" value="1"/>
</dbReference>
<evidence type="ECO:0000313" key="2">
    <source>
        <dbReference type="EMBL" id="PCS01029.1"/>
    </source>
</evidence>
<evidence type="ECO:0000313" key="3">
    <source>
        <dbReference type="Proteomes" id="UP000218181"/>
    </source>
</evidence>
<dbReference type="InterPro" id="IPR050490">
    <property type="entry name" value="Bact_solute-bd_prot1"/>
</dbReference>
<proteinExistence type="predicted"/>
<dbReference type="AlphaFoldDB" id="A0A2A5RNU5"/>
<dbReference type="PROSITE" id="PS51257">
    <property type="entry name" value="PROKAR_LIPOPROTEIN"/>
    <property type="match status" value="1"/>
</dbReference>
<comment type="caution">
    <text evidence="2">The sequence shown here is derived from an EMBL/GenBank/DDBJ whole genome shotgun (WGS) entry which is preliminary data.</text>
</comment>
<feature type="signal peptide" evidence="1">
    <location>
        <begin position="1"/>
        <end position="31"/>
    </location>
</feature>
<dbReference type="STRING" id="1291764.GCA_001311235_01030"/>
<evidence type="ECO:0000256" key="1">
    <source>
        <dbReference type="SAM" id="SignalP"/>
    </source>
</evidence>
<dbReference type="PANTHER" id="PTHR43649:SF17">
    <property type="entry name" value="ABC TRANSPORTER SOLUTE BINDING PROTEIN-SUGAR TRANSPORT"/>
    <property type="match status" value="1"/>
</dbReference>
<keyword evidence="1" id="KW-0732">Signal</keyword>
<organism evidence="2 3">
    <name type="scientific">Lactococcus fujiensis JCM 16395</name>
    <dbReference type="NCBI Taxonomy" id="1291764"/>
    <lineage>
        <taxon>Bacteria</taxon>
        <taxon>Bacillati</taxon>
        <taxon>Bacillota</taxon>
        <taxon>Bacilli</taxon>
        <taxon>Lactobacillales</taxon>
        <taxon>Streptococcaceae</taxon>
        <taxon>Lactococcus</taxon>
    </lineage>
</organism>
<keyword evidence="3" id="KW-1185">Reference proteome</keyword>
<protein>
    <recommendedName>
        <fullName evidence="4">Sugar ABC transporter substrate-binding protein</fullName>
    </recommendedName>
</protein>
<dbReference type="Proteomes" id="UP000218181">
    <property type="component" value="Unassembled WGS sequence"/>
</dbReference>
<dbReference type="SUPFAM" id="SSF53850">
    <property type="entry name" value="Periplasmic binding protein-like II"/>
    <property type="match status" value="1"/>
</dbReference>